<keyword evidence="2" id="KW-1185">Reference proteome</keyword>
<dbReference type="AlphaFoldDB" id="A0A0G4H3L9"/>
<organism evidence="1 2">
    <name type="scientific">Vitrella brassicaformis (strain CCMP3155)</name>
    <dbReference type="NCBI Taxonomy" id="1169540"/>
    <lineage>
        <taxon>Eukaryota</taxon>
        <taxon>Sar</taxon>
        <taxon>Alveolata</taxon>
        <taxon>Colpodellida</taxon>
        <taxon>Vitrellaceae</taxon>
        <taxon>Vitrella</taxon>
    </lineage>
</organism>
<dbReference type="VEuPathDB" id="CryptoDB:Vbra_6512"/>
<dbReference type="PhylomeDB" id="A0A0G4H3L9"/>
<reference evidence="1 2" key="1">
    <citation type="submission" date="2014-11" db="EMBL/GenBank/DDBJ databases">
        <authorList>
            <person name="Zhu J."/>
            <person name="Qi W."/>
            <person name="Song R."/>
        </authorList>
    </citation>
    <scope>NUCLEOTIDE SEQUENCE [LARGE SCALE GENOMIC DNA]</scope>
</reference>
<sequence>MAYEAPVARLPEILLTTPICVKAERVTDAVHPPERVEEIAKGIIKRLVEVAGSKKLGLSAMHRSGAAFRVAASVRKQGTGERSRPATLFPIGTKGGASVACTLHTFWEALAYRNALVEVIDLAKGTGVPPEVPSKTEVVRQLWQTYRLPVRGVNMVWDDHAEGGGEMKETSIESLRL</sequence>
<dbReference type="Proteomes" id="UP000041254">
    <property type="component" value="Unassembled WGS sequence"/>
</dbReference>
<accession>A0A0G4H3L9</accession>
<dbReference type="EMBL" id="CDMY01000982">
    <property type="protein sequence ID" value="CEM38301.1"/>
    <property type="molecule type" value="Genomic_DNA"/>
</dbReference>
<evidence type="ECO:0000313" key="2">
    <source>
        <dbReference type="Proteomes" id="UP000041254"/>
    </source>
</evidence>
<proteinExistence type="predicted"/>
<evidence type="ECO:0000313" key="1">
    <source>
        <dbReference type="EMBL" id="CEM38301.1"/>
    </source>
</evidence>
<name>A0A0G4H3L9_VITBC</name>
<dbReference type="InParanoid" id="A0A0G4H3L9"/>
<gene>
    <name evidence="1" type="ORF">Vbra_6512</name>
</gene>
<protein>
    <submittedName>
        <fullName evidence="1">Uncharacterized protein</fullName>
    </submittedName>
</protein>